<evidence type="ECO:0000259" key="1">
    <source>
        <dbReference type="Pfam" id="PF00501"/>
    </source>
</evidence>
<dbReference type="SUPFAM" id="SSF56801">
    <property type="entry name" value="Acetyl-CoA synthetase-like"/>
    <property type="match status" value="1"/>
</dbReference>
<keyword evidence="4" id="KW-1185">Reference proteome</keyword>
<dbReference type="Gene3D" id="3.40.50.12780">
    <property type="entry name" value="N-terminal domain of ligase-like"/>
    <property type="match status" value="1"/>
</dbReference>
<dbReference type="InterPro" id="IPR000873">
    <property type="entry name" value="AMP-dep_synth/lig_dom"/>
</dbReference>
<protein>
    <submittedName>
        <fullName evidence="3">Uncharacterized protein</fullName>
    </submittedName>
</protein>
<organism evidence="3 4">
    <name type="scientific">Aspergillus pseudoustus</name>
    <dbReference type="NCBI Taxonomy" id="1810923"/>
    <lineage>
        <taxon>Eukaryota</taxon>
        <taxon>Fungi</taxon>
        <taxon>Dikarya</taxon>
        <taxon>Ascomycota</taxon>
        <taxon>Pezizomycotina</taxon>
        <taxon>Eurotiomycetes</taxon>
        <taxon>Eurotiomycetidae</taxon>
        <taxon>Eurotiales</taxon>
        <taxon>Aspergillaceae</taxon>
        <taxon>Aspergillus</taxon>
        <taxon>Aspergillus subgen. Nidulantes</taxon>
    </lineage>
</organism>
<reference evidence="3 4" key="1">
    <citation type="submission" date="2024-07" db="EMBL/GenBank/DDBJ databases">
        <title>Section-level genome sequencing and comparative genomics of Aspergillus sections Usti and Cavernicolus.</title>
        <authorList>
            <consortium name="Lawrence Berkeley National Laboratory"/>
            <person name="Nybo J.L."/>
            <person name="Vesth T.C."/>
            <person name="Theobald S."/>
            <person name="Frisvad J.C."/>
            <person name="Larsen T.O."/>
            <person name="Kjaerboelling I."/>
            <person name="Rothschild-Mancinelli K."/>
            <person name="Lyhne E.K."/>
            <person name="Kogle M.E."/>
            <person name="Barry K."/>
            <person name="Clum A."/>
            <person name="Na H."/>
            <person name="Ledsgaard L."/>
            <person name="Lin J."/>
            <person name="Lipzen A."/>
            <person name="Kuo A."/>
            <person name="Riley R."/>
            <person name="Mondo S."/>
            <person name="Labutti K."/>
            <person name="Haridas S."/>
            <person name="Pangalinan J."/>
            <person name="Salamov A.A."/>
            <person name="Simmons B.A."/>
            <person name="Magnuson J.K."/>
            <person name="Chen J."/>
            <person name="Drula E."/>
            <person name="Henrissat B."/>
            <person name="Wiebenga A."/>
            <person name="Lubbers R.J."/>
            <person name="Gomes A.C."/>
            <person name="Makela M.R."/>
            <person name="Stajich J."/>
            <person name="Grigoriev I.V."/>
            <person name="Mortensen U.H."/>
            <person name="De Vries R.P."/>
            <person name="Baker S.E."/>
            <person name="Andersen M.R."/>
        </authorList>
    </citation>
    <scope>NUCLEOTIDE SEQUENCE [LARGE SCALE GENOMIC DNA]</scope>
    <source>
        <strain evidence="3 4">CBS 123904</strain>
    </source>
</reference>
<gene>
    <name evidence="3" type="ORF">BJY01DRAFT_259599</name>
</gene>
<evidence type="ECO:0000313" key="4">
    <source>
        <dbReference type="Proteomes" id="UP001610446"/>
    </source>
</evidence>
<dbReference type="InterPro" id="IPR020845">
    <property type="entry name" value="AMP-binding_CS"/>
</dbReference>
<feature type="domain" description="AMP-dependent synthetase/ligase" evidence="1">
    <location>
        <begin position="49"/>
        <end position="423"/>
    </location>
</feature>
<comment type="caution">
    <text evidence="3">The sequence shown here is derived from an EMBL/GenBank/DDBJ whole genome shotgun (WGS) entry which is preliminary data.</text>
</comment>
<dbReference type="Proteomes" id="UP001610446">
    <property type="component" value="Unassembled WGS sequence"/>
</dbReference>
<evidence type="ECO:0000313" key="3">
    <source>
        <dbReference type="EMBL" id="KAL2834161.1"/>
    </source>
</evidence>
<dbReference type="Pfam" id="PF13193">
    <property type="entry name" value="AMP-binding_C"/>
    <property type="match status" value="1"/>
</dbReference>
<dbReference type="PROSITE" id="PS00455">
    <property type="entry name" value="AMP_BINDING"/>
    <property type="match status" value="1"/>
</dbReference>
<dbReference type="InterPro" id="IPR042099">
    <property type="entry name" value="ANL_N_sf"/>
</dbReference>
<dbReference type="EMBL" id="JBFXLU010000224">
    <property type="protein sequence ID" value="KAL2834161.1"/>
    <property type="molecule type" value="Genomic_DNA"/>
</dbReference>
<dbReference type="InterPro" id="IPR025110">
    <property type="entry name" value="AMP-bd_C"/>
</dbReference>
<sequence>MAPVNKTFHGPKLGTAIPDSISIAEFVLEEGYNRQPYATSRNPLTCGLSDRSYSVSSMRERVNLLARALAKELGWHPNEDTEFHKVASIYSVNAIDVPIVAYAVHLLSGLVTPSSAACSESEVTHQLISSGAKCIFTCASLLPVALAAAGNAQIKREHVYLLEIPTSSTSPQQPPSAVQIQTIDDLIREGATLRAVERLKWSPGQASRQVAYLCFSSGTSGPPKAVKISHFNVIANVLAITQHESSFRLPGQVKTCLGVLPQSHIYGIVLITHASIFRGDEVVILPRYDFSQMLSAIVKHQINTLFLVPPIILAFLANEGLVRTHDLRSMNDIVTGAAPLGADVYKRIAGLFPHASVREGYGLTETATSVATTKPDDIWLGSVGPLLPTVECRLLDPEGDVIQTYGKSGELWVKSPSVTLGYYNNDRATSESFKNGWHRTGDEAMFRVAPSGHEHLFIVDRIKELIKVKGNQVAPAELEAHLLQHPAVADAAVIPVHDPAAGEVPKAIVVKAAGNNSGQTDAELAMTLMKHISDHKSKYKWLRGGLEFVPEIPKSASGKIMRRLLRNKERERSSVSLPKI</sequence>
<feature type="domain" description="AMP-binding enzyme C-terminal" evidence="2">
    <location>
        <begin position="477"/>
        <end position="559"/>
    </location>
</feature>
<name>A0ABR4J2P1_9EURO</name>
<proteinExistence type="predicted"/>
<dbReference type="Pfam" id="PF00501">
    <property type="entry name" value="AMP-binding"/>
    <property type="match status" value="1"/>
</dbReference>
<dbReference type="InterPro" id="IPR045851">
    <property type="entry name" value="AMP-bd_C_sf"/>
</dbReference>
<dbReference type="PANTHER" id="PTHR24096:SF422">
    <property type="entry name" value="BCDNA.GH02901"/>
    <property type="match status" value="1"/>
</dbReference>
<dbReference type="Gene3D" id="3.30.300.30">
    <property type="match status" value="1"/>
</dbReference>
<accession>A0ABR4J2P1</accession>
<evidence type="ECO:0000259" key="2">
    <source>
        <dbReference type="Pfam" id="PF13193"/>
    </source>
</evidence>
<dbReference type="PANTHER" id="PTHR24096">
    <property type="entry name" value="LONG-CHAIN-FATTY-ACID--COA LIGASE"/>
    <property type="match status" value="1"/>
</dbReference>